<dbReference type="InterPro" id="IPR056710">
    <property type="entry name" value="DUF7808"/>
</dbReference>
<evidence type="ECO:0000256" key="2">
    <source>
        <dbReference type="SAM" id="MobiDB-lite"/>
    </source>
</evidence>
<sequence>MRIIVATLLLTVGLKAQDIAETREYACTRQSSRSSKSECMLRFGELSAINDNGCFMHFDGEKQESIELCPLQCQRFNDATILKTSDSLICSPGVAVGVERRQSDWFMWRSGACKSSDVIFQIECSTTQAKEEEQLVDVSEQLQTMEEDLATTKIEQENGISEDMTSSIEDITSGTEKVTETTTRLTEAPKVEESEDDLPEKVDTLLGFLFPSYRMKALSQ</sequence>
<protein>
    <submittedName>
        <fullName evidence="6">WSC domain-containing protein</fullName>
    </submittedName>
</protein>
<feature type="domain" description="DUF7808" evidence="4">
    <location>
        <begin position="21"/>
        <end position="132"/>
    </location>
</feature>
<evidence type="ECO:0000313" key="5">
    <source>
        <dbReference type="Proteomes" id="UP000095282"/>
    </source>
</evidence>
<dbReference type="PANTHER" id="PTHR34493">
    <property type="entry name" value="PROTEIN CBG13422-RELATED"/>
    <property type="match status" value="1"/>
</dbReference>
<feature type="compositionally biased region" description="Low complexity" evidence="2">
    <location>
        <begin position="173"/>
        <end position="186"/>
    </location>
</feature>
<evidence type="ECO:0000256" key="3">
    <source>
        <dbReference type="SAM" id="SignalP"/>
    </source>
</evidence>
<keyword evidence="5" id="KW-1185">Reference proteome</keyword>
<dbReference type="AlphaFoldDB" id="A0A1I7TBU7"/>
<keyword evidence="3" id="KW-0732">Signal</keyword>
<organism evidence="5 6">
    <name type="scientific">Caenorhabditis tropicalis</name>
    <dbReference type="NCBI Taxonomy" id="1561998"/>
    <lineage>
        <taxon>Eukaryota</taxon>
        <taxon>Metazoa</taxon>
        <taxon>Ecdysozoa</taxon>
        <taxon>Nematoda</taxon>
        <taxon>Chromadorea</taxon>
        <taxon>Rhabditida</taxon>
        <taxon>Rhabditina</taxon>
        <taxon>Rhabditomorpha</taxon>
        <taxon>Rhabditoidea</taxon>
        <taxon>Rhabditidae</taxon>
        <taxon>Peloderinae</taxon>
        <taxon>Caenorhabditis</taxon>
    </lineage>
</organism>
<feature type="region of interest" description="Disordered" evidence="2">
    <location>
        <begin position="173"/>
        <end position="198"/>
    </location>
</feature>
<dbReference type="Pfam" id="PF25096">
    <property type="entry name" value="DUF7808"/>
    <property type="match status" value="1"/>
</dbReference>
<dbReference type="STRING" id="1561998.A0A1I7TBU7"/>
<reference evidence="6" key="1">
    <citation type="submission" date="2016-11" db="UniProtKB">
        <authorList>
            <consortium name="WormBaseParasite"/>
        </authorList>
    </citation>
    <scope>IDENTIFICATION</scope>
</reference>
<evidence type="ECO:0000256" key="1">
    <source>
        <dbReference type="SAM" id="Coils"/>
    </source>
</evidence>
<name>A0A1I7TBU7_9PELO</name>
<feature type="coiled-coil region" evidence="1">
    <location>
        <begin position="128"/>
        <end position="155"/>
    </location>
</feature>
<dbReference type="Proteomes" id="UP000095282">
    <property type="component" value="Unplaced"/>
</dbReference>
<dbReference type="PANTHER" id="PTHR34493:SF5">
    <property type="entry name" value="WSC DOMAIN-CONTAINING PROTEIN"/>
    <property type="match status" value="1"/>
</dbReference>
<accession>A0A1I7TBU7</accession>
<dbReference type="eggNOG" id="ENOG502R13I">
    <property type="taxonomic scope" value="Eukaryota"/>
</dbReference>
<dbReference type="WBParaSite" id="Csp11.Scaffold574.g4416.t1">
    <property type="protein sequence ID" value="Csp11.Scaffold574.g4416.t1"/>
    <property type="gene ID" value="Csp11.Scaffold574.g4416"/>
</dbReference>
<feature type="signal peptide" evidence="3">
    <location>
        <begin position="1"/>
        <end position="16"/>
    </location>
</feature>
<feature type="chain" id="PRO_5009307326" evidence="3">
    <location>
        <begin position="17"/>
        <end position="220"/>
    </location>
</feature>
<keyword evidence="1" id="KW-0175">Coiled coil</keyword>
<evidence type="ECO:0000313" key="6">
    <source>
        <dbReference type="WBParaSite" id="Csp11.Scaffold574.g4416.t1"/>
    </source>
</evidence>
<evidence type="ECO:0000259" key="4">
    <source>
        <dbReference type="Pfam" id="PF25096"/>
    </source>
</evidence>
<proteinExistence type="predicted"/>